<dbReference type="Pfam" id="PF06271">
    <property type="entry name" value="RDD"/>
    <property type="match status" value="1"/>
</dbReference>
<dbReference type="EMBL" id="LS483476">
    <property type="protein sequence ID" value="SQI60660.1"/>
    <property type="molecule type" value="Genomic_DNA"/>
</dbReference>
<comment type="subcellular location">
    <subcellularLocation>
        <location evidence="1">Cell membrane</location>
        <topology evidence="1">Multi-pass membrane protein</topology>
    </subcellularLocation>
</comment>
<organism evidence="8 9">
    <name type="scientific">Lederbergia lenta</name>
    <name type="common">Bacillus lentus</name>
    <dbReference type="NCBI Taxonomy" id="1467"/>
    <lineage>
        <taxon>Bacteria</taxon>
        <taxon>Bacillati</taxon>
        <taxon>Bacillota</taxon>
        <taxon>Bacilli</taxon>
        <taxon>Bacillales</taxon>
        <taxon>Bacillaceae</taxon>
        <taxon>Lederbergia</taxon>
    </lineage>
</organism>
<reference evidence="8 9" key="1">
    <citation type="submission" date="2018-06" db="EMBL/GenBank/DDBJ databases">
        <authorList>
            <consortium name="Pathogen Informatics"/>
            <person name="Doyle S."/>
        </authorList>
    </citation>
    <scope>NUCLEOTIDE SEQUENCE [LARGE SCALE GENOMIC DNA]</scope>
    <source>
        <strain evidence="8 9">NCTC4824</strain>
    </source>
</reference>
<keyword evidence="2" id="KW-1003">Cell membrane</keyword>
<feature type="transmembrane region" description="Helical" evidence="6">
    <location>
        <begin position="85"/>
        <end position="111"/>
    </location>
</feature>
<dbReference type="RefSeq" id="WP_066140265.1">
    <property type="nucleotide sequence ID" value="NZ_CBCSGM010000001.1"/>
</dbReference>
<dbReference type="InterPro" id="IPR010432">
    <property type="entry name" value="RDD"/>
</dbReference>
<dbReference type="KEGG" id="blen:NCTC4824_02879"/>
<keyword evidence="5 6" id="KW-0472">Membrane</keyword>
<dbReference type="Proteomes" id="UP000249134">
    <property type="component" value="Chromosome 1"/>
</dbReference>
<keyword evidence="3 6" id="KW-0812">Transmembrane</keyword>
<evidence type="ECO:0000256" key="5">
    <source>
        <dbReference type="ARBA" id="ARBA00023136"/>
    </source>
</evidence>
<dbReference type="AlphaFoldDB" id="A0A2X4WSQ7"/>
<evidence type="ECO:0000259" key="7">
    <source>
        <dbReference type="Pfam" id="PF06271"/>
    </source>
</evidence>
<accession>A0A2X4WSQ7</accession>
<dbReference type="GO" id="GO:0005886">
    <property type="term" value="C:plasma membrane"/>
    <property type="evidence" value="ECO:0007669"/>
    <property type="project" value="UniProtKB-SubCell"/>
</dbReference>
<sequence>MVTNPAGFWIRLGANILDGLIIGVPLAILGILITGDMENSTFSSSLTFAYTLILPVVWFGYTVGKKICGIRIVKVNGEKLGIGAMLLRTFVAGIIYGITFGIAAIVTAFMIGLRKDKRSIHDLIAGTYVTHEKP</sequence>
<name>A0A2X4WSQ7_LEDLE</name>
<dbReference type="PANTHER" id="PTHR36115:SF9">
    <property type="entry name" value="LMO1584 PROTEIN"/>
    <property type="match status" value="1"/>
</dbReference>
<keyword evidence="4 6" id="KW-1133">Transmembrane helix</keyword>
<evidence type="ECO:0000256" key="6">
    <source>
        <dbReference type="SAM" id="Phobius"/>
    </source>
</evidence>
<evidence type="ECO:0000256" key="3">
    <source>
        <dbReference type="ARBA" id="ARBA00022692"/>
    </source>
</evidence>
<gene>
    <name evidence="8" type="primary">yckC</name>
    <name evidence="8" type="ORF">NCTC4824_02879</name>
</gene>
<dbReference type="PANTHER" id="PTHR36115">
    <property type="entry name" value="PROLINE-RICH ANTIGEN HOMOLOG-RELATED"/>
    <property type="match status" value="1"/>
</dbReference>
<evidence type="ECO:0000313" key="8">
    <source>
        <dbReference type="EMBL" id="SQI60660.1"/>
    </source>
</evidence>
<evidence type="ECO:0000313" key="9">
    <source>
        <dbReference type="Proteomes" id="UP000249134"/>
    </source>
</evidence>
<protein>
    <submittedName>
        <fullName evidence="8">Integral inner membrane protein</fullName>
    </submittedName>
</protein>
<keyword evidence="9" id="KW-1185">Reference proteome</keyword>
<feature type="domain" description="RDD" evidence="7">
    <location>
        <begin position="5"/>
        <end position="126"/>
    </location>
</feature>
<evidence type="ECO:0000256" key="4">
    <source>
        <dbReference type="ARBA" id="ARBA00022989"/>
    </source>
</evidence>
<dbReference type="STRING" id="1348624.GCA_001591545_01927"/>
<feature type="transmembrane region" description="Helical" evidence="6">
    <location>
        <begin position="45"/>
        <end position="64"/>
    </location>
</feature>
<evidence type="ECO:0000256" key="1">
    <source>
        <dbReference type="ARBA" id="ARBA00004651"/>
    </source>
</evidence>
<proteinExistence type="predicted"/>
<evidence type="ECO:0000256" key="2">
    <source>
        <dbReference type="ARBA" id="ARBA00022475"/>
    </source>
</evidence>
<dbReference type="InterPro" id="IPR051791">
    <property type="entry name" value="Pra-immunoreactive"/>
</dbReference>
<feature type="transmembrane region" description="Helical" evidence="6">
    <location>
        <begin position="12"/>
        <end position="33"/>
    </location>
</feature>